<dbReference type="Proteomes" id="UP000224567">
    <property type="component" value="Unassembled WGS sequence"/>
</dbReference>
<dbReference type="InterPro" id="IPR008979">
    <property type="entry name" value="Galactose-bd-like_sf"/>
</dbReference>
<dbReference type="SUPFAM" id="SSF49785">
    <property type="entry name" value="Galactose-binding domain-like"/>
    <property type="match status" value="1"/>
</dbReference>
<keyword evidence="5" id="KW-0624">Polysaccharide degradation</keyword>
<keyword evidence="4" id="KW-0119">Carbohydrate metabolism</keyword>
<dbReference type="PANTHER" id="PTHR31490:SF49">
    <property type="entry name" value="ENDO-1,4-BETA-XYLANASE A-LIKE"/>
    <property type="match status" value="1"/>
</dbReference>
<dbReference type="OrthoDB" id="3055998at2759"/>
<proteinExistence type="inferred from homology"/>
<dbReference type="Gene3D" id="2.60.120.260">
    <property type="entry name" value="Galactose-binding domain-like"/>
    <property type="match status" value="1"/>
</dbReference>
<protein>
    <recommendedName>
        <fullName evidence="6">GH10 domain-containing protein</fullName>
    </recommendedName>
</protein>
<dbReference type="Pfam" id="PF02018">
    <property type="entry name" value="CBM_4_9"/>
    <property type="match status" value="1"/>
</dbReference>
<dbReference type="Gene3D" id="3.20.20.80">
    <property type="entry name" value="Glycosidases"/>
    <property type="match status" value="1"/>
</dbReference>
<dbReference type="GO" id="GO:0031176">
    <property type="term" value="F:endo-1,4-beta-xylanase activity"/>
    <property type="evidence" value="ECO:0007669"/>
    <property type="project" value="UniProtKB-ARBA"/>
</dbReference>
<comment type="similarity">
    <text evidence="1">Belongs to the glycosyl hydrolase 10 (cellulase F) family.</text>
</comment>
<dbReference type="SMART" id="SM00633">
    <property type="entry name" value="Glyco_10"/>
    <property type="match status" value="1"/>
</dbReference>
<evidence type="ECO:0000256" key="2">
    <source>
        <dbReference type="ARBA" id="ARBA00022737"/>
    </source>
</evidence>
<reference evidence="8" key="2">
    <citation type="journal article" date="2017" name="J. Anim. Genet.">
        <title>Multiple reference genome sequences of hot pepper reveal the massive evolution of plant disease resistance genes by retroduplication.</title>
        <authorList>
            <person name="Kim S."/>
            <person name="Park J."/>
            <person name="Yeom S.-I."/>
            <person name="Kim Y.-M."/>
            <person name="Seo E."/>
            <person name="Kim K.-T."/>
            <person name="Kim M.-S."/>
            <person name="Lee J.M."/>
            <person name="Cheong K."/>
            <person name="Shin H.-S."/>
            <person name="Kim S.-B."/>
            <person name="Han K."/>
            <person name="Lee J."/>
            <person name="Park M."/>
            <person name="Lee H.-A."/>
            <person name="Lee H.-Y."/>
            <person name="Lee Y."/>
            <person name="Oh S."/>
            <person name="Lee J.H."/>
            <person name="Choi E."/>
            <person name="Choi E."/>
            <person name="Lee S.E."/>
            <person name="Jeon J."/>
            <person name="Kim H."/>
            <person name="Choi G."/>
            <person name="Song H."/>
            <person name="Lee J."/>
            <person name="Lee S.-C."/>
            <person name="Kwon J.-K."/>
            <person name="Lee H.-Y."/>
            <person name="Koo N."/>
            <person name="Hong Y."/>
            <person name="Kim R.W."/>
            <person name="Kang W.-H."/>
            <person name="Huh J.H."/>
            <person name="Kang B.-C."/>
            <person name="Yang T.-J."/>
            <person name="Lee Y.-H."/>
            <person name="Bennetzen J.L."/>
            <person name="Choi D."/>
        </authorList>
    </citation>
    <scope>NUCLEOTIDE SEQUENCE [LARGE SCALE GENOMIC DNA]</scope>
    <source>
        <strain evidence="8">cv. PBC81</strain>
    </source>
</reference>
<dbReference type="InterPro" id="IPR017853">
    <property type="entry name" value="GH"/>
</dbReference>
<dbReference type="PANTHER" id="PTHR31490">
    <property type="entry name" value="GLYCOSYL HYDROLASE"/>
    <property type="match status" value="1"/>
</dbReference>
<dbReference type="PROSITE" id="PS51760">
    <property type="entry name" value="GH10_2"/>
    <property type="match status" value="1"/>
</dbReference>
<dbReference type="GO" id="GO:0000272">
    <property type="term" value="P:polysaccharide catabolic process"/>
    <property type="evidence" value="ECO:0007669"/>
    <property type="project" value="UniProtKB-KW"/>
</dbReference>
<keyword evidence="2" id="KW-0677">Repeat</keyword>
<accession>A0A2G2WL16</accession>
<dbReference type="EMBL" id="MLFT02000006">
    <property type="protein sequence ID" value="PHT45926.1"/>
    <property type="molecule type" value="Genomic_DNA"/>
</dbReference>
<comment type="caution">
    <text evidence="7">The sequence shown here is derived from an EMBL/GenBank/DDBJ whole genome shotgun (WGS) entry which is preliminary data.</text>
</comment>
<name>A0A2G2WL16_CAPBA</name>
<evidence type="ECO:0000256" key="5">
    <source>
        <dbReference type="ARBA" id="ARBA00023326"/>
    </source>
</evidence>
<gene>
    <name evidence="7" type="ORF">CQW23_15084</name>
</gene>
<evidence type="ECO:0000256" key="1">
    <source>
        <dbReference type="ARBA" id="ARBA00007495"/>
    </source>
</evidence>
<sequence>MFDQCLSEPQHVQYKGGKLINPKFDQGLRGWNGFGGAKIEIRRSSSRNNFMVAYNRSGHNETVSQKIFMDKGHYYTFSAWVRVSEGSETTVSAAIITKENTKRIIASGNAYPGCWTMLKGGFQPEFPLQTEVYFVCYNKTVDFWVDNVSLKEFNKTEWFEHQQRAIAQVRKRKIVLEIRDKLGKPIQGVKVNIKFTKPFFHIGCAVTETLVQYKKYQEWFLKKGFTATVFTNQMKWYWTESRRGIENYTTPDAMFQFFKSNGIEIRGHTVLWDKPKMNQYWLHDMTPKELLATAVRRIASVMARYSNDIFEWDVVNENMHFNFYEEKIGPQASGMFYHIAHVIDPNATLYLNEFNTLETPGDVYACPHKYINNWRGIRSYPGNENLTVGFGLQAHFKPIRPLMPYVRAVFDYLSETKMPIWLTEMDVEINPNQAVYLEEIMREAFSHPGVEGMIVWAAWRPGMNCTGLCLMDDNFNNTPIGDVVDKLMAEWRTPEQNGKTDSRGLYKFHGFLGDYTLTLFDPHSLNKVTRQIKITNKDPNPVLIPIFI</sequence>
<evidence type="ECO:0000259" key="6">
    <source>
        <dbReference type="PROSITE" id="PS51760"/>
    </source>
</evidence>
<dbReference type="InterPro" id="IPR044846">
    <property type="entry name" value="GH10"/>
</dbReference>
<keyword evidence="3" id="KW-0378">Hydrolase</keyword>
<dbReference type="AlphaFoldDB" id="A0A2G2WL16"/>
<keyword evidence="8" id="KW-1185">Reference proteome</keyword>
<evidence type="ECO:0000256" key="3">
    <source>
        <dbReference type="ARBA" id="ARBA00022801"/>
    </source>
</evidence>
<evidence type="ECO:0000256" key="4">
    <source>
        <dbReference type="ARBA" id="ARBA00023277"/>
    </source>
</evidence>
<dbReference type="InterPro" id="IPR003305">
    <property type="entry name" value="CenC_carb-bd"/>
</dbReference>
<evidence type="ECO:0000313" key="8">
    <source>
        <dbReference type="Proteomes" id="UP000224567"/>
    </source>
</evidence>
<dbReference type="InterPro" id="IPR001000">
    <property type="entry name" value="GH10_dom"/>
</dbReference>
<feature type="domain" description="GH10" evidence="6">
    <location>
        <begin position="194"/>
        <end position="487"/>
    </location>
</feature>
<evidence type="ECO:0000313" key="7">
    <source>
        <dbReference type="EMBL" id="PHT45926.1"/>
    </source>
</evidence>
<dbReference type="STRING" id="33114.A0A2G2WL16"/>
<dbReference type="SUPFAM" id="SSF51445">
    <property type="entry name" value="(Trans)glycosidases"/>
    <property type="match status" value="1"/>
</dbReference>
<dbReference type="Pfam" id="PF00331">
    <property type="entry name" value="Glyco_hydro_10"/>
    <property type="match status" value="1"/>
</dbReference>
<reference evidence="7 8" key="1">
    <citation type="journal article" date="2017" name="Genome Biol.">
        <title>New reference genome sequences of hot pepper reveal the massive evolution of plant disease-resistance genes by retroduplication.</title>
        <authorList>
            <person name="Kim S."/>
            <person name="Park J."/>
            <person name="Yeom S.I."/>
            <person name="Kim Y.M."/>
            <person name="Seo E."/>
            <person name="Kim K.T."/>
            <person name="Kim M.S."/>
            <person name="Lee J.M."/>
            <person name="Cheong K."/>
            <person name="Shin H.S."/>
            <person name="Kim S.B."/>
            <person name="Han K."/>
            <person name="Lee J."/>
            <person name="Park M."/>
            <person name="Lee H.A."/>
            <person name="Lee H.Y."/>
            <person name="Lee Y."/>
            <person name="Oh S."/>
            <person name="Lee J.H."/>
            <person name="Choi E."/>
            <person name="Choi E."/>
            <person name="Lee S.E."/>
            <person name="Jeon J."/>
            <person name="Kim H."/>
            <person name="Choi G."/>
            <person name="Song H."/>
            <person name="Lee J."/>
            <person name="Lee S.C."/>
            <person name="Kwon J.K."/>
            <person name="Lee H.Y."/>
            <person name="Koo N."/>
            <person name="Hong Y."/>
            <person name="Kim R.W."/>
            <person name="Kang W.H."/>
            <person name="Huh J.H."/>
            <person name="Kang B.C."/>
            <person name="Yang T.J."/>
            <person name="Lee Y.H."/>
            <person name="Bennetzen J.L."/>
            <person name="Choi D."/>
        </authorList>
    </citation>
    <scope>NUCLEOTIDE SEQUENCE [LARGE SCALE GENOMIC DNA]</scope>
    <source>
        <strain evidence="8">cv. PBC81</strain>
    </source>
</reference>
<organism evidence="7 8">
    <name type="scientific">Capsicum baccatum</name>
    <name type="common">Peruvian pepper</name>
    <dbReference type="NCBI Taxonomy" id="33114"/>
    <lineage>
        <taxon>Eukaryota</taxon>
        <taxon>Viridiplantae</taxon>
        <taxon>Streptophyta</taxon>
        <taxon>Embryophyta</taxon>
        <taxon>Tracheophyta</taxon>
        <taxon>Spermatophyta</taxon>
        <taxon>Magnoliopsida</taxon>
        <taxon>eudicotyledons</taxon>
        <taxon>Gunneridae</taxon>
        <taxon>Pentapetalae</taxon>
        <taxon>asterids</taxon>
        <taxon>lamiids</taxon>
        <taxon>Solanales</taxon>
        <taxon>Solanaceae</taxon>
        <taxon>Solanoideae</taxon>
        <taxon>Capsiceae</taxon>
        <taxon>Capsicum</taxon>
    </lineage>
</organism>